<dbReference type="EMBL" id="VXIV02003159">
    <property type="protein sequence ID" value="KAF6020596.1"/>
    <property type="molecule type" value="Genomic_DNA"/>
</dbReference>
<dbReference type="GO" id="GO:0043252">
    <property type="term" value="P:sodium-independent organic anion transport"/>
    <property type="evidence" value="ECO:0007669"/>
    <property type="project" value="TreeGrafter"/>
</dbReference>
<feature type="transmembrane region" description="Helical" evidence="6">
    <location>
        <begin position="339"/>
        <end position="361"/>
    </location>
</feature>
<dbReference type="GO" id="GO:0016323">
    <property type="term" value="C:basolateral plasma membrane"/>
    <property type="evidence" value="ECO:0007669"/>
    <property type="project" value="TreeGrafter"/>
</dbReference>
<dbReference type="PANTHER" id="PTHR11388">
    <property type="entry name" value="ORGANIC ANION TRANSPORTER"/>
    <property type="match status" value="1"/>
</dbReference>
<proteinExistence type="predicted"/>
<evidence type="ECO:0000313" key="8">
    <source>
        <dbReference type="EMBL" id="KAF6020596.1"/>
    </source>
</evidence>
<evidence type="ECO:0000256" key="5">
    <source>
        <dbReference type="ARBA" id="ARBA00023136"/>
    </source>
</evidence>
<evidence type="ECO:0000256" key="4">
    <source>
        <dbReference type="ARBA" id="ARBA00022989"/>
    </source>
</evidence>
<keyword evidence="2" id="KW-1003">Cell membrane</keyword>
<evidence type="ECO:0000256" key="6">
    <source>
        <dbReference type="SAM" id="Phobius"/>
    </source>
</evidence>
<evidence type="ECO:0000313" key="9">
    <source>
        <dbReference type="Proteomes" id="UP000593567"/>
    </source>
</evidence>
<dbReference type="Proteomes" id="UP000593567">
    <property type="component" value="Unassembled WGS sequence"/>
</dbReference>
<feature type="transmembrane region" description="Helical" evidence="6">
    <location>
        <begin position="118"/>
        <end position="136"/>
    </location>
</feature>
<reference evidence="8" key="1">
    <citation type="submission" date="2020-06" db="EMBL/GenBank/DDBJ databases">
        <title>Draft genome of Bugula neritina, a colonial animal packing powerful symbionts and potential medicines.</title>
        <authorList>
            <person name="Rayko M."/>
        </authorList>
    </citation>
    <scope>NUCLEOTIDE SEQUENCE [LARGE SCALE GENOMIC DNA]</scope>
    <source>
        <strain evidence="8">Kwan_BN1</strain>
    </source>
</reference>
<evidence type="ECO:0000256" key="2">
    <source>
        <dbReference type="ARBA" id="ARBA00022475"/>
    </source>
</evidence>
<keyword evidence="5 6" id="KW-0472">Membrane</keyword>
<dbReference type="AlphaFoldDB" id="A0A7J7J4L2"/>
<dbReference type="InterPro" id="IPR002350">
    <property type="entry name" value="Kazal_dom"/>
</dbReference>
<keyword evidence="4 6" id="KW-1133">Transmembrane helix</keyword>
<keyword evidence="9" id="KW-1185">Reference proteome</keyword>
<evidence type="ECO:0000256" key="1">
    <source>
        <dbReference type="ARBA" id="ARBA00004651"/>
    </source>
</evidence>
<dbReference type="Pfam" id="PF03137">
    <property type="entry name" value="OATP"/>
    <property type="match status" value="3"/>
</dbReference>
<feature type="domain" description="Kazal-like" evidence="7">
    <location>
        <begin position="154"/>
        <end position="206"/>
    </location>
</feature>
<name>A0A7J7J4L2_BUGNE</name>
<organism evidence="8 9">
    <name type="scientific">Bugula neritina</name>
    <name type="common">Brown bryozoan</name>
    <name type="synonym">Sertularia neritina</name>
    <dbReference type="NCBI Taxonomy" id="10212"/>
    <lineage>
        <taxon>Eukaryota</taxon>
        <taxon>Metazoa</taxon>
        <taxon>Spiralia</taxon>
        <taxon>Lophotrochozoa</taxon>
        <taxon>Bryozoa</taxon>
        <taxon>Gymnolaemata</taxon>
        <taxon>Cheilostomatida</taxon>
        <taxon>Flustrina</taxon>
        <taxon>Buguloidea</taxon>
        <taxon>Bugulidae</taxon>
        <taxon>Bugula</taxon>
    </lineage>
</organism>
<feature type="transmembrane region" description="Helical" evidence="6">
    <location>
        <begin position="23"/>
        <end position="43"/>
    </location>
</feature>
<evidence type="ECO:0000259" key="7">
    <source>
        <dbReference type="PROSITE" id="PS51465"/>
    </source>
</evidence>
<comment type="caution">
    <text evidence="8">The sequence shown here is derived from an EMBL/GenBank/DDBJ whole genome shotgun (WGS) entry which is preliminary data.</text>
</comment>
<dbReference type="InterPro" id="IPR036058">
    <property type="entry name" value="Kazal_dom_sf"/>
</dbReference>
<feature type="transmembrane region" description="Helical" evidence="6">
    <location>
        <begin position="240"/>
        <end position="263"/>
    </location>
</feature>
<dbReference type="GO" id="GO:0015347">
    <property type="term" value="F:sodium-independent organic anion transmembrane transporter activity"/>
    <property type="evidence" value="ECO:0007669"/>
    <property type="project" value="TreeGrafter"/>
</dbReference>
<keyword evidence="3 6" id="KW-0812">Transmembrane</keyword>
<dbReference type="SUPFAM" id="SSF100895">
    <property type="entry name" value="Kazal-type serine protease inhibitors"/>
    <property type="match status" value="1"/>
</dbReference>
<dbReference type="PANTHER" id="PTHR11388:SF100">
    <property type="entry name" value="SOLUTE CARRIER ORGANIC ANION TRANSPORTER FAMILY MEMBER 4A1"/>
    <property type="match status" value="1"/>
</dbReference>
<sequence>MFLCVLQVVFIGYFGATTHQPRLLAVAFLSMGFGTLIMAAAHFTSPPYNPGSSSESTLCDFNRTQAIQAAKVSQAHDNGTEVKINALPGFGIGWKDLPQATLHLLKNPCYMCISLDNAMVFFFIAGITTFAPKLIANQFSLSLSWSSMLLDIQPKLHSTCNSECGCSTSTYEPVCADGIQYFSPCHAGCSLEPVETGDGIKVSCLKEGCFTLVTVVIMATVVAGASLVTVVIMVTVVAGVTMVTVVAGVTMVTLVTVVTVVTLVTVVAGVTLVTVVIMVTVVAGVTLVTVDGAMRRCIPGPILFGTILDASCKVWQTDANGETRGSCWIYDNIGVAVRVTVLLAVVRALALLFNFLALILYRAPATSSSPSEVKLDMKEKDGVTD</sequence>
<feature type="transmembrane region" description="Helical" evidence="6">
    <location>
        <begin position="270"/>
        <end position="290"/>
    </location>
</feature>
<dbReference type="PROSITE" id="PS51465">
    <property type="entry name" value="KAZAL_2"/>
    <property type="match status" value="1"/>
</dbReference>
<protein>
    <submittedName>
        <fullName evidence="8">SLCO4C1</fullName>
    </submittedName>
</protein>
<evidence type="ECO:0000256" key="3">
    <source>
        <dbReference type="ARBA" id="ARBA00022692"/>
    </source>
</evidence>
<dbReference type="Pfam" id="PF07648">
    <property type="entry name" value="Kazal_2"/>
    <property type="match status" value="1"/>
</dbReference>
<dbReference type="InterPro" id="IPR004156">
    <property type="entry name" value="OATP"/>
</dbReference>
<dbReference type="OrthoDB" id="5062115at2759"/>
<gene>
    <name evidence="8" type="ORF">EB796_021120</name>
</gene>
<accession>A0A7J7J4L2</accession>
<feature type="transmembrane region" description="Helical" evidence="6">
    <location>
        <begin position="209"/>
        <end position="234"/>
    </location>
</feature>
<comment type="subcellular location">
    <subcellularLocation>
        <location evidence="1">Cell membrane</location>
        <topology evidence="1">Multi-pass membrane protein</topology>
    </subcellularLocation>
</comment>